<dbReference type="EMBL" id="JAACNH010000004">
    <property type="protein sequence ID" value="KAG8444693.1"/>
    <property type="molecule type" value="Genomic_DNA"/>
</dbReference>
<gene>
    <name evidence="1" type="ORF">GDO86_009747</name>
</gene>
<dbReference type="AlphaFoldDB" id="A0A8T2JMG9"/>
<evidence type="ECO:0000313" key="1">
    <source>
        <dbReference type="EMBL" id="KAG8444693.1"/>
    </source>
</evidence>
<name>A0A8T2JMG9_9PIPI</name>
<dbReference type="Proteomes" id="UP000812440">
    <property type="component" value="Chromosome 5"/>
</dbReference>
<organism evidence="1 2">
    <name type="scientific">Hymenochirus boettgeri</name>
    <name type="common">Congo dwarf clawed frog</name>
    <dbReference type="NCBI Taxonomy" id="247094"/>
    <lineage>
        <taxon>Eukaryota</taxon>
        <taxon>Metazoa</taxon>
        <taxon>Chordata</taxon>
        <taxon>Craniata</taxon>
        <taxon>Vertebrata</taxon>
        <taxon>Euteleostomi</taxon>
        <taxon>Amphibia</taxon>
        <taxon>Batrachia</taxon>
        <taxon>Anura</taxon>
        <taxon>Pipoidea</taxon>
        <taxon>Pipidae</taxon>
        <taxon>Pipinae</taxon>
        <taxon>Hymenochirus</taxon>
    </lineage>
</organism>
<sequence length="67" mass="7461">MLAYPPQYNTHPRTVPLHENHSPVPCWHTSHNTISTPGQCHNMKIIALSHGGIPLIIQYPPQDSAIT</sequence>
<accession>A0A8T2JMG9</accession>
<protein>
    <submittedName>
        <fullName evidence="1">Uncharacterized protein</fullName>
    </submittedName>
</protein>
<keyword evidence="2" id="KW-1185">Reference proteome</keyword>
<evidence type="ECO:0000313" key="2">
    <source>
        <dbReference type="Proteomes" id="UP000812440"/>
    </source>
</evidence>
<comment type="caution">
    <text evidence="1">The sequence shown here is derived from an EMBL/GenBank/DDBJ whole genome shotgun (WGS) entry which is preliminary data.</text>
</comment>
<reference evidence="1" key="1">
    <citation type="thesis" date="2020" institute="ProQuest LLC" country="789 East Eisenhower Parkway, Ann Arbor, MI, USA">
        <title>Comparative Genomics and Chromosome Evolution.</title>
        <authorList>
            <person name="Mudd A.B."/>
        </authorList>
    </citation>
    <scope>NUCLEOTIDE SEQUENCE</scope>
    <source>
        <strain evidence="1">Female2</strain>
        <tissue evidence="1">Blood</tissue>
    </source>
</reference>
<proteinExistence type="predicted"/>